<gene>
    <name evidence="1" type="ORF">OLEA9_A038281</name>
</gene>
<dbReference type="AlphaFoldDB" id="A0A8S0VAU0"/>
<name>A0A8S0VAU0_OLEEU</name>
<protein>
    <submittedName>
        <fullName evidence="1">TRAF-like family</fullName>
    </submittedName>
</protein>
<dbReference type="Proteomes" id="UP000594638">
    <property type="component" value="Unassembled WGS sequence"/>
</dbReference>
<dbReference type="PANTHER" id="PTHR47242:SF1">
    <property type="entry name" value="TRAF-LIKE FAMILY PROTEIN"/>
    <property type="match status" value="1"/>
</dbReference>
<dbReference type="PANTHER" id="PTHR47242">
    <property type="entry name" value="TRAF-LIKE FAMILY PROTEIN"/>
    <property type="match status" value="1"/>
</dbReference>
<dbReference type="Gramene" id="OE9A038281T1">
    <property type="protein sequence ID" value="OE9A038281C1"/>
    <property type="gene ID" value="OE9A038281"/>
</dbReference>
<sequence>MPSGLSMFCENGPTFERPLSGEEQAFHASRHFSDIYLLIEMLSIHCLPVEAAQTFERAVARRAFGPQSVAMVLEGRLSQYVAKNFQQPDLLVEGETSEQLRAKGDDITSVLGLAETLTFSRDLHVKGFVKTLYAV</sequence>
<dbReference type="EMBL" id="CACTIH010009261">
    <property type="protein sequence ID" value="CAA3028537.1"/>
    <property type="molecule type" value="Genomic_DNA"/>
</dbReference>
<comment type="caution">
    <text evidence="1">The sequence shown here is derived from an EMBL/GenBank/DDBJ whole genome shotgun (WGS) entry which is preliminary data.</text>
</comment>
<proteinExistence type="predicted"/>
<keyword evidence="2" id="KW-1185">Reference proteome</keyword>
<reference evidence="1 2" key="1">
    <citation type="submission" date="2019-12" db="EMBL/GenBank/DDBJ databases">
        <authorList>
            <person name="Alioto T."/>
            <person name="Alioto T."/>
            <person name="Gomez Garrido J."/>
        </authorList>
    </citation>
    <scope>NUCLEOTIDE SEQUENCE [LARGE SCALE GENOMIC DNA]</scope>
</reference>
<evidence type="ECO:0000313" key="1">
    <source>
        <dbReference type="EMBL" id="CAA3028537.1"/>
    </source>
</evidence>
<evidence type="ECO:0000313" key="2">
    <source>
        <dbReference type="Proteomes" id="UP000594638"/>
    </source>
</evidence>
<organism evidence="1 2">
    <name type="scientific">Olea europaea subsp. europaea</name>
    <dbReference type="NCBI Taxonomy" id="158383"/>
    <lineage>
        <taxon>Eukaryota</taxon>
        <taxon>Viridiplantae</taxon>
        <taxon>Streptophyta</taxon>
        <taxon>Embryophyta</taxon>
        <taxon>Tracheophyta</taxon>
        <taxon>Spermatophyta</taxon>
        <taxon>Magnoliopsida</taxon>
        <taxon>eudicotyledons</taxon>
        <taxon>Gunneridae</taxon>
        <taxon>Pentapetalae</taxon>
        <taxon>asterids</taxon>
        <taxon>lamiids</taxon>
        <taxon>Lamiales</taxon>
        <taxon>Oleaceae</taxon>
        <taxon>Oleeae</taxon>
        <taxon>Olea</taxon>
    </lineage>
</organism>
<accession>A0A8S0VAU0</accession>